<organism evidence="2 3">
    <name type="scientific">Bradyrhizobium retamae</name>
    <dbReference type="NCBI Taxonomy" id="1300035"/>
    <lineage>
        <taxon>Bacteria</taxon>
        <taxon>Pseudomonadati</taxon>
        <taxon>Pseudomonadota</taxon>
        <taxon>Alphaproteobacteria</taxon>
        <taxon>Hyphomicrobiales</taxon>
        <taxon>Nitrobacteraceae</taxon>
        <taxon>Bradyrhizobium</taxon>
    </lineage>
</organism>
<sequence length="144" mass="16083">MSAADNKKLVQQIYTESANRSGTTFLDNIAEDVTWVVTGQYSWSGEFKGREAINNGLMGHLRSLLAAGRPRTLAFNFIAEGEYVVVEARGDNVTKDGVRYDNQYCMVWRIEDGKIKEIKEYCDSALVERVLGPFPAERKLAAAV</sequence>
<name>A0A0R3NHN2_9BRAD</name>
<dbReference type="GO" id="GO:0016853">
    <property type="term" value="F:isomerase activity"/>
    <property type="evidence" value="ECO:0007669"/>
    <property type="project" value="UniProtKB-KW"/>
</dbReference>
<dbReference type="OrthoDB" id="6657864at2"/>
<evidence type="ECO:0000313" key="2">
    <source>
        <dbReference type="EMBL" id="KRR29693.1"/>
    </source>
</evidence>
<protein>
    <submittedName>
        <fullName evidence="2">Ketosteroid isomerase</fullName>
    </submittedName>
</protein>
<gene>
    <name evidence="2" type="ORF">CQ13_15165</name>
</gene>
<dbReference type="SUPFAM" id="SSF54427">
    <property type="entry name" value="NTF2-like"/>
    <property type="match status" value="1"/>
</dbReference>
<feature type="domain" description="SnoaL-like" evidence="1">
    <location>
        <begin position="10"/>
        <end position="117"/>
    </location>
</feature>
<evidence type="ECO:0000313" key="3">
    <source>
        <dbReference type="Proteomes" id="UP000052023"/>
    </source>
</evidence>
<proteinExistence type="predicted"/>
<keyword evidence="2" id="KW-0413">Isomerase</keyword>
<dbReference type="Pfam" id="PF12680">
    <property type="entry name" value="SnoaL_2"/>
    <property type="match status" value="1"/>
</dbReference>
<dbReference type="RefSeq" id="WP_057841723.1">
    <property type="nucleotide sequence ID" value="NZ_LLYA01000013.1"/>
</dbReference>
<dbReference type="Proteomes" id="UP000052023">
    <property type="component" value="Unassembled WGS sequence"/>
</dbReference>
<evidence type="ECO:0000259" key="1">
    <source>
        <dbReference type="Pfam" id="PF12680"/>
    </source>
</evidence>
<dbReference type="AlphaFoldDB" id="A0A0R3NHN2"/>
<dbReference type="PANTHER" id="PTHR41252:SF1">
    <property type="entry name" value="BLR2505 PROTEIN"/>
    <property type="match status" value="1"/>
</dbReference>
<comment type="caution">
    <text evidence="2">The sequence shown here is derived from an EMBL/GenBank/DDBJ whole genome shotgun (WGS) entry which is preliminary data.</text>
</comment>
<dbReference type="InterPro" id="IPR037401">
    <property type="entry name" value="SnoaL-like"/>
</dbReference>
<dbReference type="InterPro" id="IPR032710">
    <property type="entry name" value="NTF2-like_dom_sf"/>
</dbReference>
<keyword evidence="3" id="KW-1185">Reference proteome</keyword>
<dbReference type="Gene3D" id="3.10.450.50">
    <property type="match status" value="1"/>
</dbReference>
<dbReference type="EMBL" id="LLYA01000013">
    <property type="protein sequence ID" value="KRR29693.1"/>
    <property type="molecule type" value="Genomic_DNA"/>
</dbReference>
<dbReference type="PANTHER" id="PTHR41252">
    <property type="entry name" value="BLR2505 PROTEIN"/>
    <property type="match status" value="1"/>
</dbReference>
<reference evidence="2 3" key="1">
    <citation type="submission" date="2014-03" db="EMBL/GenBank/DDBJ databases">
        <title>Bradyrhizobium valentinum sp. nov., isolated from effective nodules of Lupinus mariae-josephae, a lupine endemic of basic-lime soils in Eastern Spain.</title>
        <authorList>
            <person name="Duran D."/>
            <person name="Rey L."/>
            <person name="Navarro A."/>
            <person name="Busquets A."/>
            <person name="Imperial J."/>
            <person name="Ruiz-Argueso T."/>
        </authorList>
    </citation>
    <scope>NUCLEOTIDE SEQUENCE [LARGE SCALE GENOMIC DNA]</scope>
    <source>
        <strain evidence="2 3">Ro19</strain>
    </source>
</reference>
<accession>A0A0R3NHN2</accession>